<evidence type="ECO:0000313" key="15">
    <source>
        <dbReference type="EMBL" id="QDV05676.1"/>
    </source>
</evidence>
<evidence type="ECO:0000256" key="11">
    <source>
        <dbReference type="ARBA" id="ARBA00023204"/>
    </source>
</evidence>
<dbReference type="EMBL" id="CP036434">
    <property type="protein sequence ID" value="QDV05676.1"/>
    <property type="molecule type" value="Genomic_DNA"/>
</dbReference>
<dbReference type="AlphaFoldDB" id="A0A518ENL8"/>
<dbReference type="Pfam" id="PF02075">
    <property type="entry name" value="RuvC"/>
    <property type="match status" value="1"/>
</dbReference>
<dbReference type="InterPro" id="IPR002176">
    <property type="entry name" value="X-over_junc_endoDNase_RuvC"/>
</dbReference>
<dbReference type="GO" id="GO:0006310">
    <property type="term" value="P:DNA recombination"/>
    <property type="evidence" value="ECO:0007669"/>
    <property type="project" value="UniProtKB-UniRule"/>
</dbReference>
<feature type="binding site" evidence="13">
    <location>
        <position position="155"/>
    </location>
    <ligand>
        <name>Mg(2+)</name>
        <dbReference type="ChEBI" id="CHEBI:18420"/>
        <label>1</label>
    </ligand>
</feature>
<comment type="subcellular location">
    <subcellularLocation>
        <location evidence="13">Cytoplasm</location>
    </subcellularLocation>
</comment>
<keyword evidence="10 13" id="KW-0233">DNA recombination</keyword>
<dbReference type="GO" id="GO:0006281">
    <property type="term" value="P:DNA repair"/>
    <property type="evidence" value="ECO:0007669"/>
    <property type="project" value="UniProtKB-UniRule"/>
</dbReference>
<keyword evidence="6 13" id="KW-0227">DNA damage</keyword>
<evidence type="ECO:0000256" key="9">
    <source>
        <dbReference type="ARBA" id="ARBA00023125"/>
    </source>
</evidence>
<dbReference type="CDD" id="cd16962">
    <property type="entry name" value="RuvC"/>
    <property type="match status" value="1"/>
</dbReference>
<dbReference type="EC" id="3.1.21.10" evidence="13 14"/>
<keyword evidence="3 13" id="KW-0540">Nuclease</keyword>
<evidence type="ECO:0000313" key="16">
    <source>
        <dbReference type="Proteomes" id="UP000320390"/>
    </source>
</evidence>
<comment type="cofactor">
    <cofactor evidence="13">
        <name>Mg(2+)</name>
        <dbReference type="ChEBI" id="CHEBI:18420"/>
    </cofactor>
    <text evidence="13">Binds 2 Mg(2+) ion per subunit.</text>
</comment>
<feature type="active site" evidence="13">
    <location>
        <position position="22"/>
    </location>
</feature>
<keyword evidence="7 13" id="KW-0378">Hydrolase</keyword>
<dbReference type="InterPro" id="IPR036397">
    <property type="entry name" value="RNaseH_sf"/>
</dbReference>
<dbReference type="RefSeq" id="WP_145195179.1">
    <property type="nucleotide sequence ID" value="NZ_CP036434.1"/>
</dbReference>
<comment type="catalytic activity">
    <reaction evidence="12 13">
        <text>Endonucleolytic cleavage at a junction such as a reciprocal single-stranded crossover between two homologous DNA duplexes (Holliday junction).</text>
        <dbReference type="EC" id="3.1.21.10"/>
    </reaction>
</comment>
<keyword evidence="2 13" id="KW-0963">Cytoplasm</keyword>
<dbReference type="HAMAP" id="MF_00034">
    <property type="entry name" value="RuvC"/>
    <property type="match status" value="1"/>
</dbReference>
<evidence type="ECO:0000256" key="5">
    <source>
        <dbReference type="ARBA" id="ARBA00022759"/>
    </source>
</evidence>
<dbReference type="PRINTS" id="PR00696">
    <property type="entry name" value="RSOLVASERUVC"/>
</dbReference>
<dbReference type="GO" id="GO:0000287">
    <property type="term" value="F:magnesium ion binding"/>
    <property type="evidence" value="ECO:0007669"/>
    <property type="project" value="UniProtKB-UniRule"/>
</dbReference>
<keyword evidence="5 13" id="KW-0255">Endonuclease</keyword>
<keyword evidence="16" id="KW-1185">Reference proteome</keyword>
<gene>
    <name evidence="13 15" type="primary">ruvC</name>
    <name evidence="15" type="ORF">Poly30_11750</name>
</gene>
<dbReference type="InterPro" id="IPR012337">
    <property type="entry name" value="RNaseH-like_sf"/>
</dbReference>
<feature type="active site" evidence="13">
    <location>
        <position position="155"/>
    </location>
</feature>
<evidence type="ECO:0000256" key="3">
    <source>
        <dbReference type="ARBA" id="ARBA00022722"/>
    </source>
</evidence>
<evidence type="ECO:0000256" key="7">
    <source>
        <dbReference type="ARBA" id="ARBA00022801"/>
    </source>
</evidence>
<evidence type="ECO:0000256" key="10">
    <source>
        <dbReference type="ARBA" id="ARBA00023172"/>
    </source>
</evidence>
<protein>
    <recommendedName>
        <fullName evidence="13 14">Crossover junction endodeoxyribonuclease RuvC</fullName>
        <ecNumber evidence="13 14">3.1.21.10</ecNumber>
    </recommendedName>
    <alternativeName>
        <fullName evidence="13">Holliday junction nuclease RuvC</fullName>
    </alternativeName>
    <alternativeName>
        <fullName evidence="13">Holliday junction resolvase RuvC</fullName>
    </alternativeName>
</protein>
<dbReference type="GO" id="GO:0008821">
    <property type="term" value="F:crossover junction DNA endonuclease activity"/>
    <property type="evidence" value="ECO:0007669"/>
    <property type="project" value="UniProtKB-UniRule"/>
</dbReference>
<evidence type="ECO:0000256" key="1">
    <source>
        <dbReference type="ARBA" id="ARBA00009518"/>
    </source>
</evidence>
<comment type="subunit">
    <text evidence="13">Homodimer which binds Holliday junction (HJ) DNA. The HJ becomes 2-fold symmetrical on binding to RuvC with unstacked arms; it has a different conformation from HJ DNA in complex with RuvA. In the full resolvosome a probable DNA-RuvA(4)-RuvB(12)-RuvC(2) complex forms which resolves the HJ.</text>
</comment>
<keyword evidence="4 13" id="KW-0479">Metal-binding</keyword>
<feature type="binding site" evidence="13">
    <location>
        <position position="22"/>
    </location>
    <ligand>
        <name>Mg(2+)</name>
        <dbReference type="ChEBI" id="CHEBI:18420"/>
        <label>1</label>
    </ligand>
</feature>
<comment type="function">
    <text evidence="13">The RuvA-RuvB-RuvC complex processes Holliday junction (HJ) DNA during genetic recombination and DNA repair. Endonuclease that resolves HJ intermediates. Cleaves cruciform DNA by making single-stranded nicks across the HJ at symmetrical positions within the homologous arms, yielding a 5'-phosphate and a 3'-hydroxyl group; requires a central core of homology in the junction. The consensus cleavage sequence is 5'-(A/T)TT(C/G)-3'. Cleavage occurs on the 3'-side of the TT dinucleotide at the point of strand exchange. HJ branch migration catalyzed by RuvA-RuvB allows RuvC to scan DNA until it finds its consensus sequence, where it cleaves and resolves the cruciform DNA.</text>
</comment>
<dbReference type="NCBIfam" id="TIGR00228">
    <property type="entry name" value="ruvC"/>
    <property type="match status" value="1"/>
</dbReference>
<evidence type="ECO:0000256" key="4">
    <source>
        <dbReference type="ARBA" id="ARBA00022723"/>
    </source>
</evidence>
<feature type="binding site" evidence="13">
    <location>
        <position position="82"/>
    </location>
    <ligand>
        <name>Mg(2+)</name>
        <dbReference type="ChEBI" id="CHEBI:18420"/>
        <label>2</label>
    </ligand>
</feature>
<dbReference type="PANTHER" id="PTHR30194:SF3">
    <property type="entry name" value="CROSSOVER JUNCTION ENDODEOXYRIBONUCLEASE RUVC"/>
    <property type="match status" value="1"/>
</dbReference>
<dbReference type="Proteomes" id="UP000320390">
    <property type="component" value="Chromosome"/>
</dbReference>
<keyword evidence="9 13" id="KW-0238">DNA-binding</keyword>
<evidence type="ECO:0000256" key="13">
    <source>
        <dbReference type="HAMAP-Rule" id="MF_00034"/>
    </source>
</evidence>
<name>A0A518ENL8_9BACT</name>
<comment type="similarity">
    <text evidence="1 13">Belongs to the RuvC family.</text>
</comment>
<reference evidence="15 16" key="1">
    <citation type="submission" date="2019-02" db="EMBL/GenBank/DDBJ databases">
        <title>Deep-cultivation of Planctomycetes and their phenomic and genomic characterization uncovers novel biology.</title>
        <authorList>
            <person name="Wiegand S."/>
            <person name="Jogler M."/>
            <person name="Boedeker C."/>
            <person name="Pinto D."/>
            <person name="Vollmers J."/>
            <person name="Rivas-Marin E."/>
            <person name="Kohn T."/>
            <person name="Peeters S.H."/>
            <person name="Heuer A."/>
            <person name="Rast P."/>
            <person name="Oberbeckmann S."/>
            <person name="Bunk B."/>
            <person name="Jeske O."/>
            <person name="Meyerdierks A."/>
            <person name="Storesund J.E."/>
            <person name="Kallscheuer N."/>
            <person name="Luecker S."/>
            <person name="Lage O.M."/>
            <person name="Pohl T."/>
            <person name="Merkel B.J."/>
            <person name="Hornburger P."/>
            <person name="Mueller R.-W."/>
            <person name="Bruemmer F."/>
            <person name="Labrenz M."/>
            <person name="Spormann A.M."/>
            <person name="Op den Camp H."/>
            <person name="Overmann J."/>
            <person name="Amann R."/>
            <person name="Jetten M.S.M."/>
            <person name="Mascher T."/>
            <person name="Medema M.H."/>
            <person name="Devos D.P."/>
            <person name="Kaster A.-K."/>
            <person name="Ovreas L."/>
            <person name="Rohde M."/>
            <person name="Galperin M.Y."/>
            <person name="Jogler C."/>
        </authorList>
    </citation>
    <scope>NUCLEOTIDE SEQUENCE [LARGE SCALE GENOMIC DNA]</scope>
    <source>
        <strain evidence="15 16">Poly30</strain>
    </source>
</reference>
<dbReference type="OrthoDB" id="9805499at2"/>
<evidence type="ECO:0000256" key="2">
    <source>
        <dbReference type="ARBA" id="ARBA00022490"/>
    </source>
</evidence>
<keyword evidence="8 13" id="KW-0460">Magnesium</keyword>
<keyword evidence="11 13" id="KW-0234">DNA repair</keyword>
<dbReference type="PANTHER" id="PTHR30194">
    <property type="entry name" value="CROSSOVER JUNCTION ENDODEOXYRIBONUCLEASE RUVC"/>
    <property type="match status" value="1"/>
</dbReference>
<dbReference type="Gene3D" id="3.30.420.10">
    <property type="entry name" value="Ribonuclease H-like superfamily/Ribonuclease H"/>
    <property type="match status" value="1"/>
</dbReference>
<organism evidence="15 16">
    <name type="scientific">Saltatorellus ferox</name>
    <dbReference type="NCBI Taxonomy" id="2528018"/>
    <lineage>
        <taxon>Bacteria</taxon>
        <taxon>Pseudomonadati</taxon>
        <taxon>Planctomycetota</taxon>
        <taxon>Planctomycetia</taxon>
        <taxon>Planctomycetia incertae sedis</taxon>
        <taxon>Saltatorellus</taxon>
    </lineage>
</organism>
<evidence type="ECO:0000256" key="6">
    <source>
        <dbReference type="ARBA" id="ARBA00022763"/>
    </source>
</evidence>
<proteinExistence type="inferred from homology"/>
<dbReference type="FunFam" id="3.30.420.10:FF:000002">
    <property type="entry name" value="Crossover junction endodeoxyribonuclease RuvC"/>
    <property type="match status" value="1"/>
</dbReference>
<dbReference type="GO" id="GO:0003677">
    <property type="term" value="F:DNA binding"/>
    <property type="evidence" value="ECO:0007669"/>
    <property type="project" value="UniProtKB-KW"/>
</dbReference>
<dbReference type="SUPFAM" id="SSF53098">
    <property type="entry name" value="Ribonuclease H-like"/>
    <property type="match status" value="1"/>
</dbReference>
<evidence type="ECO:0000256" key="12">
    <source>
        <dbReference type="ARBA" id="ARBA00029354"/>
    </source>
</evidence>
<evidence type="ECO:0000256" key="8">
    <source>
        <dbReference type="ARBA" id="ARBA00022842"/>
    </source>
</evidence>
<feature type="active site" evidence="13">
    <location>
        <position position="82"/>
    </location>
</feature>
<evidence type="ECO:0000256" key="14">
    <source>
        <dbReference type="NCBIfam" id="TIGR00228"/>
    </source>
</evidence>
<dbReference type="GO" id="GO:0048476">
    <property type="term" value="C:Holliday junction resolvase complex"/>
    <property type="evidence" value="ECO:0007669"/>
    <property type="project" value="UniProtKB-UniRule"/>
</dbReference>
<sequence>MSAHDLPQVPDNVEWPIILGIDPGTLVVGYGAIVLRPEGPALLAAGALRASRSGDVPTRLGFIRQEIDMVLKRLRPTVVVVEHAYTAINVQSALRVGEGRGVALSAAACHGAKVVQYQASQAKKTLVGVGSADKERVAKMVAMQLGLEAAPEPLDASDALALALTYFHRQRLEKQLGARP</sequence>
<dbReference type="GO" id="GO:0005737">
    <property type="term" value="C:cytoplasm"/>
    <property type="evidence" value="ECO:0007669"/>
    <property type="project" value="UniProtKB-SubCell"/>
</dbReference>
<accession>A0A518ENL8</accession>